<dbReference type="GO" id="GO:0003848">
    <property type="term" value="F:2-amino-4-hydroxy-6-hydroxymethyldihydropteridine diphosphokinase activity"/>
    <property type="evidence" value="ECO:0007669"/>
    <property type="project" value="UniProtKB-EC"/>
</dbReference>
<dbReference type="eggNOG" id="COG0801">
    <property type="taxonomic scope" value="Bacteria"/>
</dbReference>
<comment type="caution">
    <text evidence="1">The sequence shown here is derived from an EMBL/GenBank/DDBJ whole genome shotgun (WGS) entry which is preliminary data.</text>
</comment>
<keyword evidence="1" id="KW-0418">Kinase</keyword>
<proteinExistence type="predicted"/>
<dbReference type="Gene3D" id="3.30.70.560">
    <property type="entry name" value="7,8-Dihydro-6-hydroxymethylpterin-pyrophosphokinase HPPK"/>
    <property type="match status" value="1"/>
</dbReference>
<dbReference type="EC" id="2.7.6.3" evidence="1"/>
<organism evidence="1 2">
    <name type="scientific">Photobacterium aphoticum</name>
    <dbReference type="NCBI Taxonomy" id="754436"/>
    <lineage>
        <taxon>Bacteria</taxon>
        <taxon>Pseudomonadati</taxon>
        <taxon>Pseudomonadota</taxon>
        <taxon>Gammaproteobacteria</taxon>
        <taxon>Vibrionales</taxon>
        <taxon>Vibrionaceae</taxon>
        <taxon>Photobacterium</taxon>
    </lineage>
</organism>
<evidence type="ECO:0000313" key="1">
    <source>
        <dbReference type="EMBL" id="GAL07033.1"/>
    </source>
</evidence>
<protein>
    <submittedName>
        <fullName evidence="1">2-amino-4-hydroxy-6-hydroxymethyldihydropteridine pyrophosphokinase</fullName>
        <ecNumber evidence="1">2.7.6.3</ecNumber>
    </submittedName>
</protein>
<sequence length="59" mass="6861">MSDTPAIPRADIFKFAFVLRPLMELCPDRVIPGDGRTVRQVWQAFDREQALWPVEDFVI</sequence>
<dbReference type="GO" id="GO:0016301">
    <property type="term" value="F:kinase activity"/>
    <property type="evidence" value="ECO:0007669"/>
    <property type="project" value="UniProtKB-KW"/>
</dbReference>
<dbReference type="AlphaFoldDB" id="A0A090QXR4"/>
<keyword evidence="1" id="KW-0808">Transferase</keyword>
<dbReference type="Proteomes" id="UP000029227">
    <property type="component" value="Unassembled WGS sequence"/>
</dbReference>
<dbReference type="STRING" id="754436.JCM19237_3038"/>
<reference evidence="1 2" key="1">
    <citation type="journal article" date="2014" name="Genome Announc.">
        <title>Draft Genome Sequences of Two Vibrionaceae Species, Vibrio ponticus C121 and Photobacterium aphoticum C119, Isolated as Coral Reef Microbiota.</title>
        <authorList>
            <person name="Al-saari N."/>
            <person name="Meirelles P.M."/>
            <person name="Mino S."/>
            <person name="Suda W."/>
            <person name="Oshima K."/>
            <person name="Hattori M."/>
            <person name="Ohkuma M."/>
            <person name="Thompson F.L."/>
            <person name="Gomez-Gil B."/>
            <person name="Sawabe T."/>
            <person name="Sawabe T."/>
        </authorList>
    </citation>
    <scope>NUCLEOTIDE SEQUENCE [LARGE SCALE GENOMIC DNA]</scope>
    <source>
        <strain evidence="1 2">JCM 19237</strain>
    </source>
</reference>
<dbReference type="InterPro" id="IPR035907">
    <property type="entry name" value="Hppk_sf"/>
</dbReference>
<dbReference type="EMBL" id="BBMN01000014">
    <property type="protein sequence ID" value="GAL07033.1"/>
    <property type="molecule type" value="Genomic_DNA"/>
</dbReference>
<accession>A0A090QXR4</accession>
<evidence type="ECO:0000313" key="2">
    <source>
        <dbReference type="Proteomes" id="UP000029227"/>
    </source>
</evidence>
<name>A0A090QXR4_9GAMM</name>
<dbReference type="SUPFAM" id="SSF55083">
    <property type="entry name" value="6-hydroxymethyl-7,8-dihydropterin pyrophosphokinase, HPPK"/>
    <property type="match status" value="1"/>
</dbReference>
<gene>
    <name evidence="1" type="ORF">JCM19237_3038</name>
</gene>